<evidence type="ECO:0000313" key="4">
    <source>
        <dbReference type="Proteomes" id="UP001242368"/>
    </source>
</evidence>
<evidence type="ECO:0000313" key="3">
    <source>
        <dbReference type="EMBL" id="MDN3706045.1"/>
    </source>
</evidence>
<dbReference type="RefSeq" id="WP_290362182.1">
    <property type="nucleotide sequence ID" value="NZ_JAUFQU010000001.1"/>
</dbReference>
<feature type="domain" description="DUF1648" evidence="2">
    <location>
        <begin position="24"/>
        <end position="69"/>
    </location>
</feature>
<name>A0ABT8CS67_9FLAO</name>
<organism evidence="3 4">
    <name type="scientific">Paenimyroides ceti</name>
    <dbReference type="NCBI Taxonomy" id="395087"/>
    <lineage>
        <taxon>Bacteria</taxon>
        <taxon>Pseudomonadati</taxon>
        <taxon>Bacteroidota</taxon>
        <taxon>Flavobacteriia</taxon>
        <taxon>Flavobacteriales</taxon>
        <taxon>Flavobacteriaceae</taxon>
        <taxon>Paenimyroides</taxon>
    </lineage>
</organism>
<feature type="transmembrane region" description="Helical" evidence="1">
    <location>
        <begin position="56"/>
        <end position="78"/>
    </location>
</feature>
<dbReference type="Pfam" id="PF07853">
    <property type="entry name" value="DUF1648"/>
    <property type="match status" value="1"/>
</dbReference>
<gene>
    <name evidence="3" type="ORF">QW060_02745</name>
</gene>
<proteinExistence type="predicted"/>
<dbReference type="InterPro" id="IPR012867">
    <property type="entry name" value="DUF1648"/>
</dbReference>
<feature type="transmembrane region" description="Helical" evidence="1">
    <location>
        <begin position="110"/>
        <end position="128"/>
    </location>
</feature>
<comment type="caution">
    <text evidence="3">The sequence shown here is derived from an EMBL/GenBank/DDBJ whole genome shotgun (WGS) entry which is preliminary data.</text>
</comment>
<protein>
    <submittedName>
        <fullName evidence="3">DUF1648 domain-containing protein</fullName>
    </submittedName>
</protein>
<keyword evidence="1" id="KW-1133">Transmembrane helix</keyword>
<feature type="transmembrane region" description="Helical" evidence="1">
    <location>
        <begin position="140"/>
        <end position="158"/>
    </location>
</feature>
<keyword evidence="1" id="KW-0812">Transmembrane</keyword>
<sequence>MENPILKIEKIKAEKRLDYFTSAFIFVYWLAVFYRYNHIPDVIPIHYDIDGSIDNYGNKIFIFISPFLATIIYLGLFFGVKKPHKFHYNVTITTENSERQYRNALQMIRVLNLGIVFSFFIIDIPILFTQDGIFKELNEVLFILIGIVPIFIIAYYTSKSYKIN</sequence>
<keyword evidence="1" id="KW-0472">Membrane</keyword>
<feature type="transmembrane region" description="Helical" evidence="1">
    <location>
        <begin position="17"/>
        <end position="36"/>
    </location>
</feature>
<reference evidence="4" key="1">
    <citation type="journal article" date="2019" name="Int. J. Syst. Evol. Microbiol.">
        <title>The Global Catalogue of Microorganisms (GCM) 10K type strain sequencing project: providing services to taxonomists for standard genome sequencing and annotation.</title>
        <authorList>
            <consortium name="The Broad Institute Genomics Platform"/>
            <consortium name="The Broad Institute Genome Sequencing Center for Infectious Disease"/>
            <person name="Wu L."/>
            <person name="Ma J."/>
        </authorList>
    </citation>
    <scope>NUCLEOTIDE SEQUENCE [LARGE SCALE GENOMIC DNA]</scope>
    <source>
        <strain evidence="4">CECT 7184</strain>
    </source>
</reference>
<keyword evidence="4" id="KW-1185">Reference proteome</keyword>
<dbReference type="Proteomes" id="UP001242368">
    <property type="component" value="Unassembled WGS sequence"/>
</dbReference>
<evidence type="ECO:0000256" key="1">
    <source>
        <dbReference type="SAM" id="Phobius"/>
    </source>
</evidence>
<evidence type="ECO:0000259" key="2">
    <source>
        <dbReference type="Pfam" id="PF07853"/>
    </source>
</evidence>
<dbReference type="EMBL" id="JAUFQU010000001">
    <property type="protein sequence ID" value="MDN3706045.1"/>
    <property type="molecule type" value="Genomic_DNA"/>
</dbReference>
<accession>A0ABT8CS67</accession>